<dbReference type="NCBIfam" id="TIGR01484">
    <property type="entry name" value="HAD-SF-IIB"/>
    <property type="match status" value="1"/>
</dbReference>
<dbReference type="InterPro" id="IPR006379">
    <property type="entry name" value="HAD-SF_hydro_IIB"/>
</dbReference>
<dbReference type="InterPro" id="IPR006380">
    <property type="entry name" value="SPP-like_dom"/>
</dbReference>
<dbReference type="RefSeq" id="WP_013626382.1">
    <property type="nucleotide sequence ID" value="NC_015174.1"/>
</dbReference>
<keyword evidence="4" id="KW-1185">Reference proteome</keyword>
<dbReference type="SFLD" id="SFLDG01141">
    <property type="entry name" value="C2.B.1:_Sucrose_Phosphatase_Li"/>
    <property type="match status" value="1"/>
</dbReference>
<sequence>MSSAIASTLATDLDGTFIPLEGEPQNRRDLKTLTELLERHHVPLIYVTGRHLESVLDKAHEQELPRPEWMICDVGTSIYRKNDNGDLRPVEPYYEFQHEIVDGFELSDIAKVIEQWPGLRRQEEEKQGPYKLSYYVEQEVLEDRAAQLGEWLKQQQAPWEYIHSVDPFTGDGLLDVVPTAISKAKALEWWCDFAETDHRGVVFAGDSGNDYAAFIAGYRTIVVANTDRAIAEKVREEHTCRGYENRLHLATQKATSGVLEGCQAFGVFE</sequence>
<dbReference type="SUPFAM" id="SSF56784">
    <property type="entry name" value="HAD-like"/>
    <property type="match status" value="1"/>
</dbReference>
<dbReference type="InterPro" id="IPR023214">
    <property type="entry name" value="HAD_sf"/>
</dbReference>
<dbReference type="OrthoDB" id="9781413at2"/>
<dbReference type="eggNOG" id="COG0561">
    <property type="taxonomic scope" value="Bacteria"/>
</dbReference>
<dbReference type="PANTHER" id="PTHR46521">
    <property type="entry name" value="SUCROSE-PHOSPHATASE 2-RELATED"/>
    <property type="match status" value="1"/>
</dbReference>
<dbReference type="AlphaFoldDB" id="F0SKM0"/>
<dbReference type="KEGG" id="pbs:Plabr_0006"/>
<evidence type="ECO:0000313" key="3">
    <source>
        <dbReference type="EMBL" id="ADY57638.1"/>
    </source>
</evidence>
<keyword evidence="1 3" id="KW-0378">Hydrolase</keyword>
<dbReference type="SFLD" id="SFLDG01140">
    <property type="entry name" value="C2.B:_Phosphomannomutase_and_P"/>
    <property type="match status" value="1"/>
</dbReference>
<name>F0SKM0_RUBBR</name>
<proteinExistence type="predicted"/>
<dbReference type="EMBL" id="CP002546">
    <property type="protein sequence ID" value="ADY57638.1"/>
    <property type="molecule type" value="Genomic_DNA"/>
</dbReference>
<dbReference type="Proteomes" id="UP000006860">
    <property type="component" value="Chromosome"/>
</dbReference>
<reference evidence="4" key="1">
    <citation type="submission" date="2011-02" db="EMBL/GenBank/DDBJ databases">
        <title>The complete genome of Planctomyces brasiliensis DSM 5305.</title>
        <authorList>
            <person name="Lucas S."/>
            <person name="Copeland A."/>
            <person name="Lapidus A."/>
            <person name="Bruce D."/>
            <person name="Goodwin L."/>
            <person name="Pitluck S."/>
            <person name="Kyrpides N."/>
            <person name="Mavromatis K."/>
            <person name="Pagani I."/>
            <person name="Ivanova N."/>
            <person name="Ovchinnikova G."/>
            <person name="Lu M."/>
            <person name="Detter J.C."/>
            <person name="Han C."/>
            <person name="Land M."/>
            <person name="Hauser L."/>
            <person name="Markowitz V."/>
            <person name="Cheng J.-F."/>
            <person name="Hugenholtz P."/>
            <person name="Woyke T."/>
            <person name="Wu D."/>
            <person name="Tindall B."/>
            <person name="Pomrenke H.G."/>
            <person name="Brambilla E."/>
            <person name="Klenk H.-P."/>
            <person name="Eisen J.A."/>
        </authorList>
    </citation>
    <scope>NUCLEOTIDE SEQUENCE [LARGE SCALE GENOMIC DNA]</scope>
    <source>
        <strain evidence="4">ATCC 49424 / DSM 5305 / JCM 21570 / NBRC 103401 / IFAM 1448</strain>
    </source>
</reference>
<evidence type="ECO:0000313" key="4">
    <source>
        <dbReference type="Proteomes" id="UP000006860"/>
    </source>
</evidence>
<dbReference type="SFLD" id="SFLDS00003">
    <property type="entry name" value="Haloacid_Dehalogenase"/>
    <property type="match status" value="1"/>
</dbReference>
<dbReference type="GO" id="GO:0016791">
    <property type="term" value="F:phosphatase activity"/>
    <property type="evidence" value="ECO:0007669"/>
    <property type="project" value="UniProtKB-ARBA"/>
</dbReference>
<protein>
    <submittedName>
        <fullName evidence="3">HAD-superfamily hydrolase, subfamily IIB</fullName>
    </submittedName>
</protein>
<dbReference type="InterPro" id="IPR036412">
    <property type="entry name" value="HAD-like_sf"/>
</dbReference>
<feature type="domain" description="Sucrose phosphatase-like" evidence="2">
    <location>
        <begin position="8"/>
        <end position="265"/>
    </location>
</feature>
<dbReference type="PANTHER" id="PTHR46521:SF4">
    <property type="entry name" value="SUCROSE-PHOSPHATASE 2-RELATED"/>
    <property type="match status" value="1"/>
</dbReference>
<dbReference type="Gene3D" id="3.40.50.1000">
    <property type="entry name" value="HAD superfamily/HAD-like"/>
    <property type="match status" value="1"/>
</dbReference>
<dbReference type="InterPro" id="IPR051518">
    <property type="entry name" value="Sucrose_Phosphatase"/>
</dbReference>
<dbReference type="Pfam" id="PF05116">
    <property type="entry name" value="S6PP"/>
    <property type="match status" value="1"/>
</dbReference>
<dbReference type="HOGENOM" id="CLU_030534_2_0_0"/>
<evidence type="ECO:0000259" key="2">
    <source>
        <dbReference type="Pfam" id="PF05116"/>
    </source>
</evidence>
<dbReference type="STRING" id="756272.Plabr_0006"/>
<gene>
    <name evidence="3" type="ordered locus">Plabr_0006</name>
</gene>
<evidence type="ECO:0000256" key="1">
    <source>
        <dbReference type="ARBA" id="ARBA00022801"/>
    </source>
</evidence>
<organism evidence="3 4">
    <name type="scientific">Rubinisphaera brasiliensis (strain ATCC 49424 / DSM 5305 / JCM 21570 / IAM 15109 / NBRC 103401 / IFAM 1448)</name>
    <name type="common">Planctomyces brasiliensis</name>
    <dbReference type="NCBI Taxonomy" id="756272"/>
    <lineage>
        <taxon>Bacteria</taxon>
        <taxon>Pseudomonadati</taxon>
        <taxon>Planctomycetota</taxon>
        <taxon>Planctomycetia</taxon>
        <taxon>Planctomycetales</taxon>
        <taxon>Planctomycetaceae</taxon>
        <taxon>Rubinisphaera</taxon>
    </lineage>
</organism>
<dbReference type="Gene3D" id="3.90.1070.10">
    <property type="match status" value="1"/>
</dbReference>
<accession>F0SKM0</accession>